<dbReference type="EMBL" id="LT599584">
    <property type="protein sequence ID" value="SBW84200.1"/>
    <property type="molecule type" value="Genomic_DNA"/>
</dbReference>
<evidence type="ECO:0000313" key="3">
    <source>
        <dbReference type="EMBL" id="SBW84200.1"/>
    </source>
</evidence>
<evidence type="ECO:0000259" key="2">
    <source>
        <dbReference type="Pfam" id="PF00437"/>
    </source>
</evidence>
<dbReference type="SUPFAM" id="SSF52540">
    <property type="entry name" value="P-loop containing nucleoside triphosphate hydrolases"/>
    <property type="match status" value="1"/>
</dbReference>
<dbReference type="PANTHER" id="PTHR30486:SF6">
    <property type="entry name" value="TYPE IV PILUS RETRACTATION ATPASE PILT"/>
    <property type="match status" value="1"/>
</dbReference>
<accession>A0A1D3K7D2</accession>
<comment type="similarity">
    <text evidence="1">Belongs to the GSP E family.</text>
</comment>
<gene>
    <name evidence="3" type="ORF">PVE_R2G0171</name>
</gene>
<organism evidence="3 4">
    <name type="scientific">Pseudomonas veronii 1YdBTEX2</name>
    <dbReference type="NCBI Taxonomy" id="1295141"/>
    <lineage>
        <taxon>Bacteria</taxon>
        <taxon>Pseudomonadati</taxon>
        <taxon>Pseudomonadota</taxon>
        <taxon>Gammaproteobacteria</taxon>
        <taxon>Pseudomonadales</taxon>
        <taxon>Pseudomonadaceae</taxon>
        <taxon>Pseudomonas</taxon>
    </lineage>
</organism>
<dbReference type="AlphaFoldDB" id="A0A1D3K7D2"/>
<reference evidence="4" key="1">
    <citation type="submission" date="2016-07" db="EMBL/GenBank/DDBJ databases">
        <authorList>
            <person name="Florea S."/>
            <person name="Webb J.S."/>
            <person name="Jaromczyk J."/>
            <person name="Schardl C.L."/>
        </authorList>
    </citation>
    <scope>NUCLEOTIDE SEQUENCE [LARGE SCALE GENOMIC DNA]</scope>
    <source>
        <strain evidence="4">1YdBTEX2</strain>
    </source>
</reference>
<dbReference type="InterPro" id="IPR001482">
    <property type="entry name" value="T2SS/T4SS_dom"/>
</dbReference>
<name>A0A1D3K7D2_PSEVE</name>
<proteinExistence type="inferred from homology"/>
<dbReference type="Pfam" id="PF00437">
    <property type="entry name" value="T2SSE"/>
    <property type="match status" value="1"/>
</dbReference>
<dbReference type="InterPro" id="IPR050921">
    <property type="entry name" value="T4SS_GSP_E_ATPase"/>
</dbReference>
<dbReference type="GO" id="GO:0016887">
    <property type="term" value="F:ATP hydrolysis activity"/>
    <property type="evidence" value="ECO:0007669"/>
    <property type="project" value="InterPro"/>
</dbReference>
<protein>
    <submittedName>
        <fullName evidence="3">Twitching motility protein</fullName>
    </submittedName>
</protein>
<dbReference type="PANTHER" id="PTHR30486">
    <property type="entry name" value="TWITCHING MOTILITY PROTEIN PILT"/>
    <property type="match status" value="1"/>
</dbReference>
<evidence type="ECO:0000313" key="4">
    <source>
        <dbReference type="Proteomes" id="UP000245431"/>
    </source>
</evidence>
<dbReference type="Proteomes" id="UP000245431">
    <property type="component" value="Chromosome PVE_r2"/>
</dbReference>
<feature type="domain" description="Bacterial type II secretion system protein E" evidence="2">
    <location>
        <begin position="117"/>
        <end position="269"/>
    </location>
</feature>
<evidence type="ECO:0000256" key="1">
    <source>
        <dbReference type="ARBA" id="ARBA00006611"/>
    </source>
</evidence>
<sequence>MSVLTSSHLNDKPLRPEDATNITLTKDSLEAEDNNGRFEIMKPPGAWKDFFDKMLSEKGRGNKRKAANFTTPFNGERYRCILADSSGGQVITMRKLMSSIPRVEKDLGLDWNAIRPLLEGSGLTIFAGQMSSGKSTTMISAIEQLGRKRGNLGTVEDPIEVEFRGGGVIQREVGTHVDSFAEAIRDFVRQYRNTIMVGEIRDPETADAAVLAASLGHSVVGTLHADSAIDIPTRMSSLLDPKLARILPSVLRGLWWQHVYRRGDGKSKPLPIYESLYVTNSVRQIIADGPEKLPQLMNEMVSQKRVSMAQSATAWIHKNQATAEELRQWLDARGRINDSQLDYVR</sequence>
<dbReference type="Gene3D" id="3.40.50.300">
    <property type="entry name" value="P-loop containing nucleotide triphosphate hydrolases"/>
    <property type="match status" value="1"/>
</dbReference>
<dbReference type="InterPro" id="IPR027417">
    <property type="entry name" value="P-loop_NTPase"/>
</dbReference>